<dbReference type="PANTHER" id="PTHR34039">
    <property type="entry name" value="UPF0102 PROTEIN YRAN"/>
    <property type="match status" value="1"/>
</dbReference>
<evidence type="ECO:0000313" key="3">
    <source>
        <dbReference type="EMBL" id="MCV7629959.1"/>
    </source>
</evidence>
<dbReference type="PANTHER" id="PTHR34039:SF1">
    <property type="entry name" value="UPF0102 PROTEIN YRAN"/>
    <property type="match status" value="1"/>
</dbReference>
<sequence>MTGTAERIGAQPPGDRRASRAHTALGRFGEDAAARWLAERGYVIADRNWRGEAGELDIVAHHAGWWVGVEVKTRSGLAFGDPFESIDRRKLTRLHRLTAAWVRAHAADRRGTPWRVDAVAVLVPRTGGIRFDLLQDVRP</sequence>
<dbReference type="GeneID" id="93362821"/>
<dbReference type="CDD" id="cd20736">
    <property type="entry name" value="PoNe_Nuclease"/>
    <property type="match status" value="1"/>
</dbReference>
<evidence type="ECO:0000256" key="2">
    <source>
        <dbReference type="HAMAP-Rule" id="MF_00048"/>
    </source>
</evidence>
<dbReference type="InterPro" id="IPR011856">
    <property type="entry name" value="tRNA_endonuc-like_dom_sf"/>
</dbReference>
<dbReference type="SUPFAM" id="SSF52980">
    <property type="entry name" value="Restriction endonuclease-like"/>
    <property type="match status" value="1"/>
</dbReference>
<dbReference type="AlphaFoldDB" id="A0A031H628"/>
<evidence type="ECO:0000313" key="4">
    <source>
        <dbReference type="Proteomes" id="UP001205867"/>
    </source>
</evidence>
<dbReference type="EMBL" id="JALXKZ020000048">
    <property type="protein sequence ID" value="MCV7629959.1"/>
    <property type="molecule type" value="Genomic_DNA"/>
</dbReference>
<dbReference type="NCBIfam" id="NF009154">
    <property type="entry name" value="PRK12497.3-3"/>
    <property type="match status" value="1"/>
</dbReference>
<protein>
    <recommendedName>
        <fullName evidence="2">UPF0102 protein M3A82_011545</fullName>
    </recommendedName>
</protein>
<comment type="caution">
    <text evidence="3">The sequence shown here is derived from an EMBL/GenBank/DDBJ whole genome shotgun (WGS) entry which is preliminary data.</text>
</comment>
<dbReference type="Proteomes" id="UP001205867">
    <property type="component" value="Unassembled WGS sequence"/>
</dbReference>
<dbReference type="HAMAP" id="MF_00048">
    <property type="entry name" value="UPF0102"/>
    <property type="match status" value="1"/>
</dbReference>
<organism evidence="3 4">
    <name type="scientific">Micrococcus luteus</name>
    <name type="common">Micrococcus lysodeikticus</name>
    <dbReference type="NCBI Taxonomy" id="1270"/>
    <lineage>
        <taxon>Bacteria</taxon>
        <taxon>Bacillati</taxon>
        <taxon>Actinomycetota</taxon>
        <taxon>Actinomycetes</taxon>
        <taxon>Micrococcales</taxon>
        <taxon>Micrococcaceae</taxon>
        <taxon>Micrococcus</taxon>
    </lineage>
</organism>
<dbReference type="Gene3D" id="3.40.1350.10">
    <property type="match status" value="1"/>
</dbReference>
<dbReference type="Pfam" id="PF02021">
    <property type="entry name" value="UPF0102"/>
    <property type="match status" value="1"/>
</dbReference>
<gene>
    <name evidence="3" type="ORF">M3A82_011545</name>
</gene>
<dbReference type="InterPro" id="IPR003509">
    <property type="entry name" value="UPF0102_YraN-like"/>
</dbReference>
<name>A0A031H628_MICLU</name>
<proteinExistence type="inferred from homology"/>
<comment type="similarity">
    <text evidence="1 2">Belongs to the UPF0102 family.</text>
</comment>
<dbReference type="InterPro" id="IPR011335">
    <property type="entry name" value="Restrct_endonuc-II-like"/>
</dbReference>
<reference evidence="3" key="1">
    <citation type="submission" date="2023-06" db="EMBL/GenBank/DDBJ databases">
        <title>lsaBGC provides a comprehensive framework for evolutionary analysis of biosynthetic gene clusters within focal taxa.</title>
        <authorList>
            <person name="Salamzade R."/>
            <person name="Sandstrom S."/>
            <person name="Kalan L.R."/>
        </authorList>
    </citation>
    <scope>NUCLEOTIDE SEQUENCE</scope>
    <source>
        <strain evidence="3">P3-SID899</strain>
    </source>
</reference>
<evidence type="ECO:0000256" key="1">
    <source>
        <dbReference type="ARBA" id="ARBA00006738"/>
    </source>
</evidence>
<accession>A0A031H628</accession>
<dbReference type="GO" id="GO:0003676">
    <property type="term" value="F:nucleic acid binding"/>
    <property type="evidence" value="ECO:0007669"/>
    <property type="project" value="InterPro"/>
</dbReference>
<dbReference type="RefSeq" id="WP_002853815.1">
    <property type="nucleotide sequence ID" value="NZ_CBCSDA010000016.1"/>
</dbReference>